<keyword evidence="6" id="KW-0479">Metal-binding</keyword>
<evidence type="ECO:0000256" key="9">
    <source>
        <dbReference type="ARBA" id="ARBA00022842"/>
    </source>
</evidence>
<evidence type="ECO:0000256" key="6">
    <source>
        <dbReference type="ARBA" id="ARBA00022723"/>
    </source>
</evidence>
<protein>
    <recommendedName>
        <fullName evidence="3">tRNA threonylcarbamoyladenosine biosynthesis protein TsaE</fullName>
    </recommendedName>
    <alternativeName>
        <fullName evidence="10">t(6)A37 threonylcarbamoyladenosine biosynthesis protein TsaE</fullName>
    </alternativeName>
</protein>
<keyword evidence="4" id="KW-0963">Cytoplasm</keyword>
<accession>A0ABS2U8U7</accession>
<dbReference type="Proteomes" id="UP000724686">
    <property type="component" value="Unassembled WGS sequence"/>
</dbReference>
<comment type="caution">
    <text evidence="11">The sequence shown here is derived from an EMBL/GenBank/DDBJ whole genome shotgun (WGS) entry which is preliminary data.</text>
</comment>
<keyword evidence="9" id="KW-0460">Magnesium</keyword>
<dbReference type="RefSeq" id="WP_205278941.1">
    <property type="nucleotide sequence ID" value="NZ_JAFFPU010000024.1"/>
</dbReference>
<evidence type="ECO:0000313" key="12">
    <source>
        <dbReference type="Proteomes" id="UP000724686"/>
    </source>
</evidence>
<dbReference type="SUPFAM" id="SSF52540">
    <property type="entry name" value="P-loop containing nucleoside triphosphate hydrolases"/>
    <property type="match status" value="1"/>
</dbReference>
<name>A0ABS2U8U7_9LEPT</name>
<evidence type="ECO:0000256" key="5">
    <source>
        <dbReference type="ARBA" id="ARBA00022694"/>
    </source>
</evidence>
<evidence type="ECO:0000256" key="1">
    <source>
        <dbReference type="ARBA" id="ARBA00004496"/>
    </source>
</evidence>
<dbReference type="PANTHER" id="PTHR33540:SF2">
    <property type="entry name" value="TRNA THREONYLCARBAMOYLADENOSINE BIOSYNTHESIS PROTEIN TSAE"/>
    <property type="match status" value="1"/>
</dbReference>
<keyword evidence="12" id="KW-1185">Reference proteome</keyword>
<dbReference type="InterPro" id="IPR027417">
    <property type="entry name" value="P-loop_NTPase"/>
</dbReference>
<sequence>MEIEFQNLRLEELDKPAFFLATLIETSLKQNLFPVLLFTGSMGAGKTTFTSKLVKKITPTANVNSPTYTLINQYPISDRNDFFHHFDLHRLKSRQDLEELGFEEIWGKSGVSIIEWWQIANEEIRELPLKIQVDFQIVSEEERNITFKSDDIDSYPILKNIWDSLERYPV</sequence>
<evidence type="ECO:0000256" key="3">
    <source>
        <dbReference type="ARBA" id="ARBA00019010"/>
    </source>
</evidence>
<evidence type="ECO:0000256" key="2">
    <source>
        <dbReference type="ARBA" id="ARBA00007599"/>
    </source>
</evidence>
<dbReference type="InterPro" id="IPR003442">
    <property type="entry name" value="T6A_TsaE"/>
</dbReference>
<dbReference type="NCBIfam" id="TIGR00150">
    <property type="entry name" value="T6A_YjeE"/>
    <property type="match status" value="1"/>
</dbReference>
<dbReference type="Gene3D" id="3.40.50.300">
    <property type="entry name" value="P-loop containing nucleotide triphosphate hydrolases"/>
    <property type="match status" value="1"/>
</dbReference>
<proteinExistence type="inferred from homology"/>
<comment type="similarity">
    <text evidence="2">Belongs to the TsaE family.</text>
</comment>
<organism evidence="11 12">
    <name type="scientific">Leptospira ainlahdjerensis</name>
    <dbReference type="NCBI Taxonomy" id="2810033"/>
    <lineage>
        <taxon>Bacteria</taxon>
        <taxon>Pseudomonadati</taxon>
        <taxon>Spirochaetota</taxon>
        <taxon>Spirochaetia</taxon>
        <taxon>Leptospirales</taxon>
        <taxon>Leptospiraceae</taxon>
        <taxon>Leptospira</taxon>
    </lineage>
</organism>
<keyword evidence="5" id="KW-0819">tRNA processing</keyword>
<dbReference type="Pfam" id="PF02367">
    <property type="entry name" value="TsaE"/>
    <property type="match status" value="1"/>
</dbReference>
<evidence type="ECO:0000256" key="7">
    <source>
        <dbReference type="ARBA" id="ARBA00022741"/>
    </source>
</evidence>
<dbReference type="EMBL" id="JAFFPU010000024">
    <property type="protein sequence ID" value="MBM9576805.1"/>
    <property type="molecule type" value="Genomic_DNA"/>
</dbReference>
<gene>
    <name evidence="11" type="primary">tsaE</name>
    <name evidence="11" type="ORF">JWG45_06515</name>
</gene>
<evidence type="ECO:0000256" key="10">
    <source>
        <dbReference type="ARBA" id="ARBA00032441"/>
    </source>
</evidence>
<comment type="subcellular location">
    <subcellularLocation>
        <location evidence="1">Cytoplasm</location>
    </subcellularLocation>
</comment>
<keyword evidence="8" id="KW-0067">ATP-binding</keyword>
<reference evidence="11 12" key="1">
    <citation type="submission" date="2021-02" db="EMBL/GenBank/DDBJ databases">
        <title>Leptospira ainlahdjerensis sp. nov., Leptospira ainazelensis sp. nov., Leptospira abararensis sp. nov. and Leptospira chreensis sp. nov., four new species isolated from water sources in Algeria.</title>
        <authorList>
            <person name="Amara Korba A."/>
            <person name="Kainiu M."/>
            <person name="Vincent A.T."/>
            <person name="Mariet J.-F."/>
            <person name="Veyrier F.J."/>
            <person name="Goarant C."/>
            <person name="Picardeau M."/>
        </authorList>
    </citation>
    <scope>NUCLEOTIDE SEQUENCE [LARGE SCALE GENOMIC DNA]</scope>
    <source>
        <strain evidence="11 12">201903070</strain>
    </source>
</reference>
<evidence type="ECO:0000256" key="8">
    <source>
        <dbReference type="ARBA" id="ARBA00022840"/>
    </source>
</evidence>
<dbReference type="PANTHER" id="PTHR33540">
    <property type="entry name" value="TRNA THREONYLCARBAMOYLADENOSINE BIOSYNTHESIS PROTEIN TSAE"/>
    <property type="match status" value="1"/>
</dbReference>
<evidence type="ECO:0000256" key="4">
    <source>
        <dbReference type="ARBA" id="ARBA00022490"/>
    </source>
</evidence>
<keyword evidence="7" id="KW-0547">Nucleotide-binding</keyword>
<evidence type="ECO:0000313" key="11">
    <source>
        <dbReference type="EMBL" id="MBM9576805.1"/>
    </source>
</evidence>